<evidence type="ECO:0000313" key="3">
    <source>
        <dbReference type="EMBL" id="VFJ45485.1"/>
    </source>
</evidence>
<evidence type="ECO:0000256" key="1">
    <source>
        <dbReference type="SAM" id="Phobius"/>
    </source>
</evidence>
<sequence length="84" mass="9212">MTSITFDTQEFVETLQRGDFSEAQAKALSTAIKSVQRESGLATQSDLREMEQRMKVELITWMVGLLVAQTALLVALFSLVGASS</sequence>
<name>A0A450RTJ4_9GAMM</name>
<keyword evidence="1" id="KW-0812">Transmembrane</keyword>
<accession>A0A450RTJ4</accession>
<dbReference type="EMBL" id="CAADEX010000001">
    <property type="protein sequence ID" value="VFJ42422.1"/>
    <property type="molecule type" value="Genomic_DNA"/>
</dbReference>
<feature type="transmembrane region" description="Helical" evidence="1">
    <location>
        <begin position="58"/>
        <end position="80"/>
    </location>
</feature>
<gene>
    <name evidence="2" type="ORF">BECKDK2373B_GA0170837_100145</name>
    <name evidence="3" type="ORF">BECKDK2373C_GA0170839_101153</name>
</gene>
<dbReference type="AlphaFoldDB" id="A0A450RTJ4"/>
<keyword evidence="1" id="KW-1133">Transmembrane helix</keyword>
<keyword evidence="1" id="KW-0472">Membrane</keyword>
<organism evidence="2">
    <name type="scientific">Candidatus Kentrum sp. DK</name>
    <dbReference type="NCBI Taxonomy" id="2126562"/>
    <lineage>
        <taxon>Bacteria</taxon>
        <taxon>Pseudomonadati</taxon>
        <taxon>Pseudomonadota</taxon>
        <taxon>Gammaproteobacteria</taxon>
        <taxon>Candidatus Kentrum</taxon>
    </lineage>
</organism>
<evidence type="ECO:0008006" key="4">
    <source>
        <dbReference type="Google" id="ProtNLM"/>
    </source>
</evidence>
<protein>
    <recommendedName>
        <fullName evidence="4">DUF1640 domain-containing protein</fullName>
    </recommendedName>
</protein>
<evidence type="ECO:0000313" key="2">
    <source>
        <dbReference type="EMBL" id="VFJ42422.1"/>
    </source>
</evidence>
<proteinExistence type="predicted"/>
<dbReference type="EMBL" id="CAADEY010000011">
    <property type="protein sequence ID" value="VFJ45485.1"/>
    <property type="molecule type" value="Genomic_DNA"/>
</dbReference>
<reference evidence="2" key="1">
    <citation type="submission" date="2019-02" db="EMBL/GenBank/DDBJ databases">
        <authorList>
            <person name="Gruber-Vodicka R. H."/>
            <person name="Seah K. B. B."/>
        </authorList>
    </citation>
    <scope>NUCLEOTIDE SEQUENCE</scope>
    <source>
        <strain evidence="3">BECK_DK161</strain>
        <strain evidence="2">BECK_DK47</strain>
    </source>
</reference>